<evidence type="ECO:0000256" key="4">
    <source>
        <dbReference type="ARBA" id="ARBA00040604"/>
    </source>
</evidence>
<feature type="domain" description="TLDc" evidence="6">
    <location>
        <begin position="178"/>
        <end position="341"/>
    </location>
</feature>
<feature type="region of interest" description="Disordered" evidence="5">
    <location>
        <begin position="24"/>
        <end position="59"/>
    </location>
</feature>
<organism evidence="7">
    <name type="scientific">Anthurium amnicola</name>
    <dbReference type="NCBI Taxonomy" id="1678845"/>
    <lineage>
        <taxon>Eukaryota</taxon>
        <taxon>Viridiplantae</taxon>
        <taxon>Streptophyta</taxon>
        <taxon>Embryophyta</taxon>
        <taxon>Tracheophyta</taxon>
        <taxon>Spermatophyta</taxon>
        <taxon>Magnoliopsida</taxon>
        <taxon>Liliopsida</taxon>
        <taxon>Araceae</taxon>
        <taxon>Pothoideae</taxon>
        <taxon>Potheae</taxon>
        <taxon>Anthurium</taxon>
    </lineage>
</organism>
<dbReference type="PROSITE" id="PS51886">
    <property type="entry name" value="TLDC"/>
    <property type="match status" value="1"/>
</dbReference>
<dbReference type="GO" id="GO:0005739">
    <property type="term" value="C:mitochondrion"/>
    <property type="evidence" value="ECO:0007669"/>
    <property type="project" value="UniProtKB-SubCell"/>
</dbReference>
<dbReference type="InterPro" id="IPR006571">
    <property type="entry name" value="TLDc_dom"/>
</dbReference>
<dbReference type="PANTHER" id="PTHR23354">
    <property type="entry name" value="NUCLEOLAR PROTEIN 7/ESTROGEN RECEPTOR COACTIVATOR-RELATED"/>
    <property type="match status" value="1"/>
</dbReference>
<name>A0A1D1ZKQ5_9ARAE</name>
<dbReference type="AlphaFoldDB" id="A0A1D1ZKQ5"/>
<evidence type="ECO:0000256" key="3">
    <source>
        <dbReference type="ARBA" id="ARBA00023128"/>
    </source>
</evidence>
<protein>
    <recommendedName>
        <fullName evidence="4">Oxidation resistance protein 1</fullName>
    </recommendedName>
</protein>
<comment type="subcellular location">
    <subcellularLocation>
        <location evidence="1">Mitochondrion</location>
    </subcellularLocation>
</comment>
<gene>
    <name evidence="7" type="primary">oxr1_7</name>
    <name evidence="7" type="ORF">g.103867</name>
</gene>
<keyword evidence="3" id="KW-0496">Mitochondrion</keyword>
<evidence type="ECO:0000256" key="2">
    <source>
        <dbReference type="ARBA" id="ARBA00009540"/>
    </source>
</evidence>
<comment type="similarity">
    <text evidence="2">Belongs to the OXR1 family.</text>
</comment>
<evidence type="ECO:0000313" key="7">
    <source>
        <dbReference type="EMBL" id="JAT67323.1"/>
    </source>
</evidence>
<evidence type="ECO:0000256" key="5">
    <source>
        <dbReference type="SAM" id="MobiDB-lite"/>
    </source>
</evidence>
<reference evidence="7" key="1">
    <citation type="submission" date="2015-07" db="EMBL/GenBank/DDBJ databases">
        <title>Transcriptome Assembly of Anthurium amnicola.</title>
        <authorList>
            <person name="Suzuki J."/>
        </authorList>
    </citation>
    <scope>NUCLEOTIDE SEQUENCE</scope>
</reference>
<dbReference type="Pfam" id="PF07534">
    <property type="entry name" value="TLD"/>
    <property type="match status" value="1"/>
</dbReference>
<accession>A0A1D1ZKQ5</accession>
<dbReference type="SMART" id="SM00584">
    <property type="entry name" value="TLDc"/>
    <property type="match status" value="1"/>
</dbReference>
<proteinExistence type="inferred from homology"/>
<evidence type="ECO:0000259" key="6">
    <source>
        <dbReference type="PROSITE" id="PS51886"/>
    </source>
</evidence>
<evidence type="ECO:0000256" key="1">
    <source>
        <dbReference type="ARBA" id="ARBA00004173"/>
    </source>
</evidence>
<dbReference type="EMBL" id="GDJX01000613">
    <property type="protein sequence ID" value="JAT67323.1"/>
    <property type="molecule type" value="Transcribed_RNA"/>
</dbReference>
<dbReference type="PANTHER" id="PTHR23354:SF62">
    <property type="entry name" value="MUSTARD, ISOFORM V"/>
    <property type="match status" value="1"/>
</dbReference>
<sequence>MGHKKPSLRSKAAHLVSDITTVILNPISDEPSTPRGDGSVMEGREAEISETESNVLDGPDTSSFTAFLISLLSSAESNGHSNEESEESHVKMGEMVSSSGINENAGRKGLITRGKQSLGRVLQKASRISGHRDKRFDQKAECDLLNAPNSSSHELMPMNVPKNTAPEINLPIISEPSLLLSENMRSDLYVSLPAVTQGKNWVLLYSTWRHGISLSTLYRRSMLCPGLCLLVVGDRMGAVFGGLVEAPLCPTNKRKYQGTNSTFVFTIISSHPVIFRPTGANHYFTLCSTDYFALGGGGHFALYLDGDLLNGSSSSSETFGNTCLAHSQDFEVKEVELWGFVYASKYEETMALCRTEATGICRW</sequence>